<evidence type="ECO:0008006" key="3">
    <source>
        <dbReference type="Google" id="ProtNLM"/>
    </source>
</evidence>
<dbReference type="Proteomes" id="UP001056681">
    <property type="component" value="Chromosome"/>
</dbReference>
<dbReference type="EMBL" id="CP063231">
    <property type="protein sequence ID" value="URL57140.1"/>
    <property type="molecule type" value="Genomic_DNA"/>
</dbReference>
<protein>
    <recommendedName>
        <fullName evidence="3">Delta-60 repeat protein</fullName>
    </recommendedName>
</protein>
<dbReference type="Gene3D" id="2.80.10.50">
    <property type="match status" value="3"/>
</dbReference>
<organism evidence="1 2">
    <name type="scientific">Luteibacter flocculans</name>
    <dbReference type="NCBI Taxonomy" id="2780091"/>
    <lineage>
        <taxon>Bacteria</taxon>
        <taxon>Pseudomonadati</taxon>
        <taxon>Pseudomonadota</taxon>
        <taxon>Gammaproteobacteria</taxon>
        <taxon>Lysobacterales</taxon>
        <taxon>Rhodanobacteraceae</taxon>
        <taxon>Luteibacter</taxon>
    </lineage>
</organism>
<evidence type="ECO:0000313" key="1">
    <source>
        <dbReference type="EMBL" id="URL57140.1"/>
    </source>
</evidence>
<reference evidence="1" key="1">
    <citation type="submission" date="2020-10" db="EMBL/GenBank/DDBJ databases">
        <title>Whole-genome sequence of Luteibacter sp. EIF3.</title>
        <authorList>
            <person name="Friedrich I."/>
            <person name="Hertel R."/>
            <person name="Daniel R."/>
        </authorList>
    </citation>
    <scope>NUCLEOTIDE SEQUENCE</scope>
    <source>
        <strain evidence="1">EIF3</strain>
    </source>
</reference>
<dbReference type="NCBIfam" id="TIGR02608">
    <property type="entry name" value="delta_60_rpt"/>
    <property type="match status" value="4"/>
</dbReference>
<proteinExistence type="predicted"/>
<name>A0ABY4SXX3_9GAMM</name>
<gene>
    <name evidence="1" type="ORF">IM816_10785</name>
</gene>
<dbReference type="Pfam" id="PF17164">
    <property type="entry name" value="DUF5122"/>
    <property type="match status" value="2"/>
</dbReference>
<evidence type="ECO:0000313" key="2">
    <source>
        <dbReference type="Proteomes" id="UP001056681"/>
    </source>
</evidence>
<keyword evidence="2" id="KW-1185">Reference proteome</keyword>
<dbReference type="SUPFAM" id="SSF101898">
    <property type="entry name" value="NHL repeat"/>
    <property type="match status" value="1"/>
</dbReference>
<dbReference type="RefSeq" id="WP_250338085.1">
    <property type="nucleotide sequence ID" value="NZ_CP063231.1"/>
</dbReference>
<sequence length="449" mass="48984">MREIINMLRPGDIKLSPGRWGKFSERMAGWEDLLMPDVEAKASHKAARPGDLDTSFANNGFLTEAARGVGLPTGNGKHWILTEPQPTGMARIKVQRLLEDGAPDESFPPEGKIVDLSLSGRVEIFKAGVQSDGCLIIGGMLLSPGAGTPIVVRMTSEGDLDTSFGNAGIALIHFKEKLDANTFYDFAIQPDDRIVVALFVLIDYFVWDEEPRVVRLTRQGQLDTEFGKGGMVSGLPKHVAFLKIAVLKDDKLFLAGDSAKSRHAVLARLNADGSVDTSFGNEGYAMLRHPDYSGMRAHAIALSDRDDSVVVGGPLYTAHRSFGWIARIRADGSLDDEFNGGKIFVFDGVIFSLATQDDKIILRGPWQDGLDSFLYVARVDRHGSLDTTFGHGGVMIVARPVLNPNTPSLSSSFVQGQERKTLLLSDLVILWEPNIGHTVMTQLVRLILT</sequence>
<accession>A0ABY4SXX3</accession>
<dbReference type="InterPro" id="IPR013431">
    <property type="entry name" value="Delta_60_rpt"/>
</dbReference>